<dbReference type="PROSITE" id="PS51318">
    <property type="entry name" value="TAT"/>
    <property type="match status" value="1"/>
</dbReference>
<dbReference type="InterPro" id="IPR006311">
    <property type="entry name" value="TAT_signal"/>
</dbReference>
<dbReference type="PANTHER" id="PTHR31302">
    <property type="entry name" value="TRANSMEMBRANE PROTEIN WITH METALLOPHOSPHOESTERASE DOMAIN-RELATED"/>
    <property type="match status" value="1"/>
</dbReference>
<keyword evidence="2" id="KW-0378">Hydrolase</keyword>
<dbReference type="PANTHER" id="PTHR31302:SF31">
    <property type="entry name" value="PHOSPHODIESTERASE YAEI"/>
    <property type="match status" value="1"/>
</dbReference>
<dbReference type="RefSeq" id="WP_252951287.1">
    <property type="nucleotide sequence ID" value="NZ_JAFIRR010000006.1"/>
</dbReference>
<keyword evidence="5" id="KW-1185">Reference proteome</keyword>
<evidence type="ECO:0000256" key="1">
    <source>
        <dbReference type="ARBA" id="ARBA00022723"/>
    </source>
</evidence>
<evidence type="ECO:0000313" key="5">
    <source>
        <dbReference type="Proteomes" id="UP001523392"/>
    </source>
</evidence>
<sequence>MAFSPAAPQDRSRPRGLRRRRLLRWAASLGIGGSALAGYATAWEPGVRLKVVRHRITPPGWPAGRKLSIALIADPHCGGPHTPLARLARAVKLTNAQKPDMVVLLGDYLADHRFVTQRPSMRQVADVLAGLRAPFGVHAILGNHDWWEDAETQAKRAPLPFSIMDDFASAGLPVLHNEVRAVEHGGQRVWVAGLGSQWAYGRRGTWHGTDDLPGTLAQVTDDAPVILLAHEPDIFPRVPSRVAVTLSGHTHGGQIRAFGWSPVVPSRFGNRFAYGAIQEGDRHLVVSGGIGNSIMPVRFGMPPEVTMVELG</sequence>
<dbReference type="Proteomes" id="UP001523392">
    <property type="component" value="Unassembled WGS sequence"/>
</dbReference>
<evidence type="ECO:0000313" key="4">
    <source>
        <dbReference type="EMBL" id="MCO6414697.1"/>
    </source>
</evidence>
<dbReference type="Pfam" id="PF00149">
    <property type="entry name" value="Metallophos"/>
    <property type="match status" value="1"/>
</dbReference>
<dbReference type="InterPro" id="IPR029052">
    <property type="entry name" value="Metallo-depent_PP-like"/>
</dbReference>
<dbReference type="Gene3D" id="3.60.21.10">
    <property type="match status" value="1"/>
</dbReference>
<comment type="caution">
    <text evidence="4">The sequence shown here is derived from an EMBL/GenBank/DDBJ whole genome shotgun (WGS) entry which is preliminary data.</text>
</comment>
<protein>
    <submittedName>
        <fullName evidence="4">Metallophosphoesterase</fullName>
    </submittedName>
</protein>
<feature type="domain" description="Calcineurin-like phosphoesterase" evidence="3">
    <location>
        <begin position="68"/>
        <end position="252"/>
    </location>
</feature>
<evidence type="ECO:0000256" key="2">
    <source>
        <dbReference type="ARBA" id="ARBA00022801"/>
    </source>
</evidence>
<dbReference type="SUPFAM" id="SSF56300">
    <property type="entry name" value="Metallo-dependent phosphatases"/>
    <property type="match status" value="1"/>
</dbReference>
<accession>A0ABT1CYG9</accession>
<gene>
    <name evidence="4" type="ORF">JYK14_00690</name>
</gene>
<dbReference type="CDD" id="cd07385">
    <property type="entry name" value="MPP_YkuE_C"/>
    <property type="match status" value="1"/>
</dbReference>
<dbReference type="InterPro" id="IPR051158">
    <property type="entry name" value="Metallophosphoesterase_sf"/>
</dbReference>
<keyword evidence="1" id="KW-0479">Metal-binding</keyword>
<evidence type="ECO:0000259" key="3">
    <source>
        <dbReference type="Pfam" id="PF00149"/>
    </source>
</evidence>
<dbReference type="InterPro" id="IPR004843">
    <property type="entry name" value="Calcineurin-like_PHP"/>
</dbReference>
<dbReference type="EMBL" id="JAFIRR010000006">
    <property type="protein sequence ID" value="MCO6414697.1"/>
    <property type="molecule type" value="Genomic_DNA"/>
</dbReference>
<name>A0ABT1CYG9_9PROT</name>
<reference evidence="4 5" key="1">
    <citation type="submission" date="2021-12" db="EMBL/GenBank/DDBJ databases">
        <title>Siccirubricoccus leaddurans sp. nov., a high concentration Zn2+ tolerance bacterium.</title>
        <authorList>
            <person name="Cao Y."/>
        </authorList>
    </citation>
    <scope>NUCLEOTIDE SEQUENCE [LARGE SCALE GENOMIC DNA]</scope>
    <source>
        <strain evidence="4 5">KC 17139</strain>
    </source>
</reference>
<proteinExistence type="predicted"/>
<organism evidence="4 5">
    <name type="scientific">Siccirubricoccus soli</name>
    <dbReference type="NCBI Taxonomy" id="2899147"/>
    <lineage>
        <taxon>Bacteria</taxon>
        <taxon>Pseudomonadati</taxon>
        <taxon>Pseudomonadota</taxon>
        <taxon>Alphaproteobacteria</taxon>
        <taxon>Acetobacterales</taxon>
        <taxon>Roseomonadaceae</taxon>
        <taxon>Siccirubricoccus</taxon>
    </lineage>
</organism>